<dbReference type="SUPFAM" id="SSF52540">
    <property type="entry name" value="P-loop containing nucleoside triphosphate hydrolases"/>
    <property type="match status" value="1"/>
</dbReference>
<accession>A0A6C0HAS5</accession>
<evidence type="ECO:0000313" key="2">
    <source>
        <dbReference type="EMBL" id="QHT77480.1"/>
    </source>
</evidence>
<reference evidence="2" key="1">
    <citation type="journal article" date="2020" name="Nature">
        <title>Giant virus diversity and host interactions through global metagenomics.</title>
        <authorList>
            <person name="Schulz F."/>
            <person name="Roux S."/>
            <person name="Paez-Espino D."/>
            <person name="Jungbluth S."/>
            <person name="Walsh D.A."/>
            <person name="Denef V.J."/>
            <person name="McMahon K.D."/>
            <person name="Konstantinidis K.T."/>
            <person name="Eloe-Fadrosh E.A."/>
            <person name="Kyrpides N.C."/>
            <person name="Woyke T."/>
        </authorList>
    </citation>
    <scope>NUCLEOTIDE SEQUENCE</scope>
    <source>
        <strain evidence="2">GVMAG-M-3300023179-86</strain>
    </source>
</reference>
<organism evidence="2">
    <name type="scientific">viral metagenome</name>
    <dbReference type="NCBI Taxonomy" id="1070528"/>
    <lineage>
        <taxon>unclassified sequences</taxon>
        <taxon>metagenomes</taxon>
        <taxon>organismal metagenomes</taxon>
    </lineage>
</organism>
<proteinExistence type="predicted"/>
<dbReference type="Pfam" id="PF01712">
    <property type="entry name" value="dNK"/>
    <property type="match status" value="1"/>
</dbReference>
<dbReference type="InterPro" id="IPR027417">
    <property type="entry name" value="P-loop_NTPase"/>
</dbReference>
<feature type="domain" description="Deoxynucleoside kinase" evidence="1">
    <location>
        <begin position="9"/>
        <end position="224"/>
    </location>
</feature>
<name>A0A6C0HAS5_9ZZZZ</name>
<dbReference type="Gene3D" id="3.40.50.300">
    <property type="entry name" value="P-loop containing nucleotide triphosphate hydrolases"/>
    <property type="match status" value="1"/>
</dbReference>
<sequence length="224" mass="26363">MKQVLTRIFTIEGNIGSGKSTLLESLKNELNISNQKIIFMKEPVDEWEEIKDAEGNTMLQKFYEDQDKYSFPFQMMAYISRLNLLKTTVEKNPGAIIISERSLYTDKFVFAKMLYDTGKIEDVSYQIYNKWFDAFVKDYPINGVIYVETDPDICHQRIAKRSRLGESNIPVDYLKSCHSYHTDMLNRDFQKVSNRQLVLDGNMDIYENRNVLDEWIENIKSFIK</sequence>
<dbReference type="InterPro" id="IPR002624">
    <property type="entry name" value="DCK/DGK"/>
</dbReference>
<dbReference type="PANTHER" id="PTHR10513:SF35">
    <property type="entry name" value="DEOXYADENOSINE KINASE"/>
    <property type="match status" value="1"/>
</dbReference>
<dbReference type="AlphaFoldDB" id="A0A6C0HAS5"/>
<dbReference type="GO" id="GO:0005737">
    <property type="term" value="C:cytoplasm"/>
    <property type="evidence" value="ECO:0007669"/>
    <property type="project" value="TreeGrafter"/>
</dbReference>
<dbReference type="PIRSF" id="PIRSF000705">
    <property type="entry name" value="DNK"/>
    <property type="match status" value="1"/>
</dbReference>
<protein>
    <recommendedName>
        <fullName evidence="1">Deoxynucleoside kinase domain-containing protein</fullName>
    </recommendedName>
</protein>
<dbReference type="GO" id="GO:0019136">
    <property type="term" value="F:deoxynucleoside kinase activity"/>
    <property type="evidence" value="ECO:0007669"/>
    <property type="project" value="InterPro"/>
</dbReference>
<dbReference type="InterPro" id="IPR050566">
    <property type="entry name" value="Deoxyribonucleoside_kinase"/>
</dbReference>
<dbReference type="InterPro" id="IPR031314">
    <property type="entry name" value="DNK_dom"/>
</dbReference>
<dbReference type="PANTHER" id="PTHR10513">
    <property type="entry name" value="DEOXYNUCLEOSIDE KINASE"/>
    <property type="match status" value="1"/>
</dbReference>
<dbReference type="EMBL" id="MN739917">
    <property type="protein sequence ID" value="QHT77480.1"/>
    <property type="molecule type" value="Genomic_DNA"/>
</dbReference>
<dbReference type="CDD" id="cd01673">
    <property type="entry name" value="dNK"/>
    <property type="match status" value="1"/>
</dbReference>
<evidence type="ECO:0000259" key="1">
    <source>
        <dbReference type="Pfam" id="PF01712"/>
    </source>
</evidence>
<dbReference type="GO" id="GO:0005524">
    <property type="term" value="F:ATP binding"/>
    <property type="evidence" value="ECO:0007669"/>
    <property type="project" value="InterPro"/>
</dbReference>